<dbReference type="AlphaFoldDB" id="A0A2S8FWN3"/>
<sequence length="244" mass="26791">MNSELTTIRSLIVLLFLIGLPVVAIMPEGVQGALKGFLPEGKSDSSTAPIPPVRSSDELASFPVLSTNPPTMVDRDRLPPATRLASYETTEPHGAASHISPVQPTRWETPAQVAASTGAPSSFAPPQTDPIDDLPLPSDRLMAPRMPSTGMVNENTTDLQAELDRLGATYTRLESWGNTPRVYRFHCTVTIKIGLAEYSRRFESTAESPESAMQEVRDEVQAWHDRFSDSDHSYELNRHTPQPL</sequence>
<dbReference type="Proteomes" id="UP000239388">
    <property type="component" value="Unassembled WGS sequence"/>
</dbReference>
<protein>
    <submittedName>
        <fullName evidence="2">Uncharacterized protein</fullName>
    </submittedName>
</protein>
<proteinExistence type="predicted"/>
<gene>
    <name evidence="2" type="ORF">C5Y98_11390</name>
</gene>
<dbReference type="OrthoDB" id="270942at2"/>
<comment type="caution">
    <text evidence="2">The sequence shown here is derived from an EMBL/GenBank/DDBJ whole genome shotgun (WGS) entry which is preliminary data.</text>
</comment>
<name>A0A2S8FWN3_9BACT</name>
<evidence type="ECO:0000313" key="2">
    <source>
        <dbReference type="EMBL" id="PQO36592.1"/>
    </source>
</evidence>
<feature type="region of interest" description="Disordered" evidence="1">
    <location>
        <begin position="205"/>
        <end position="244"/>
    </location>
</feature>
<evidence type="ECO:0000313" key="3">
    <source>
        <dbReference type="Proteomes" id="UP000239388"/>
    </source>
</evidence>
<evidence type="ECO:0000256" key="1">
    <source>
        <dbReference type="SAM" id="MobiDB-lite"/>
    </source>
</evidence>
<feature type="compositionally biased region" description="Basic and acidic residues" evidence="1">
    <location>
        <begin position="215"/>
        <end position="238"/>
    </location>
</feature>
<feature type="region of interest" description="Disordered" evidence="1">
    <location>
        <begin position="40"/>
        <end position="128"/>
    </location>
</feature>
<dbReference type="EMBL" id="PUIB01000012">
    <property type="protein sequence ID" value="PQO36592.1"/>
    <property type="molecule type" value="Genomic_DNA"/>
</dbReference>
<organism evidence="2 3">
    <name type="scientific">Blastopirellula marina</name>
    <dbReference type="NCBI Taxonomy" id="124"/>
    <lineage>
        <taxon>Bacteria</taxon>
        <taxon>Pseudomonadati</taxon>
        <taxon>Planctomycetota</taxon>
        <taxon>Planctomycetia</taxon>
        <taxon>Pirellulales</taxon>
        <taxon>Pirellulaceae</taxon>
        <taxon>Blastopirellula</taxon>
    </lineage>
</organism>
<dbReference type="RefSeq" id="WP_105354284.1">
    <property type="nucleotide sequence ID" value="NZ_PUIB01000012.1"/>
</dbReference>
<reference evidence="2 3" key="1">
    <citation type="submission" date="2018-02" db="EMBL/GenBank/DDBJ databases">
        <title>Comparative genomes isolates from brazilian mangrove.</title>
        <authorList>
            <person name="Araujo J.E."/>
            <person name="Taketani R.G."/>
            <person name="Silva M.C.P."/>
            <person name="Loureco M.V."/>
            <person name="Andreote F.D."/>
        </authorList>
    </citation>
    <scope>NUCLEOTIDE SEQUENCE [LARGE SCALE GENOMIC DNA]</scope>
    <source>
        <strain evidence="2 3">NAP PRIS-MGV</strain>
    </source>
</reference>
<accession>A0A2S8FWN3</accession>